<evidence type="ECO:0000256" key="7">
    <source>
        <dbReference type="PROSITE-ProRule" id="PRU01091"/>
    </source>
</evidence>
<dbReference type="InterPro" id="IPR011006">
    <property type="entry name" value="CheY-like_superfamily"/>
</dbReference>
<dbReference type="InterPro" id="IPR039420">
    <property type="entry name" value="WalR-like"/>
</dbReference>
<evidence type="ECO:0000259" key="8">
    <source>
        <dbReference type="PROSITE" id="PS50110"/>
    </source>
</evidence>
<proteinExistence type="predicted"/>
<dbReference type="SMART" id="SM00862">
    <property type="entry name" value="Trans_reg_C"/>
    <property type="match status" value="1"/>
</dbReference>
<gene>
    <name evidence="10" type="ORF">OPS25_10965</name>
</gene>
<dbReference type="Proteomes" id="UP001142810">
    <property type="component" value="Unassembled WGS sequence"/>
</dbReference>
<dbReference type="InterPro" id="IPR036388">
    <property type="entry name" value="WH-like_DNA-bd_sf"/>
</dbReference>
<dbReference type="PROSITE" id="PS51755">
    <property type="entry name" value="OMPR_PHOB"/>
    <property type="match status" value="1"/>
</dbReference>
<evidence type="ECO:0000256" key="6">
    <source>
        <dbReference type="PROSITE-ProRule" id="PRU00169"/>
    </source>
</evidence>
<dbReference type="PANTHER" id="PTHR48111:SF22">
    <property type="entry name" value="REGULATOR OF RPOS"/>
    <property type="match status" value="1"/>
</dbReference>
<evidence type="ECO:0000313" key="11">
    <source>
        <dbReference type="Proteomes" id="UP001142810"/>
    </source>
</evidence>
<feature type="domain" description="OmpR/PhoB-type" evidence="9">
    <location>
        <begin position="136"/>
        <end position="233"/>
    </location>
</feature>
<dbReference type="Pfam" id="PF00072">
    <property type="entry name" value="Response_reg"/>
    <property type="match status" value="1"/>
</dbReference>
<evidence type="ECO:0000259" key="9">
    <source>
        <dbReference type="PROSITE" id="PS51755"/>
    </source>
</evidence>
<accession>A0ABT3P8B3</accession>
<dbReference type="Gene3D" id="6.10.250.690">
    <property type="match status" value="1"/>
</dbReference>
<dbReference type="EMBL" id="JAPFRD010000011">
    <property type="protein sequence ID" value="MCW8109015.1"/>
    <property type="molecule type" value="Genomic_DNA"/>
</dbReference>
<dbReference type="InterPro" id="IPR001867">
    <property type="entry name" value="OmpR/PhoB-type_DNA-bd"/>
</dbReference>
<dbReference type="CDD" id="cd17574">
    <property type="entry name" value="REC_OmpR"/>
    <property type="match status" value="1"/>
</dbReference>
<keyword evidence="5" id="KW-0804">Transcription</keyword>
<feature type="domain" description="Response regulatory" evidence="8">
    <location>
        <begin position="13"/>
        <end position="128"/>
    </location>
</feature>
<feature type="DNA-binding region" description="OmpR/PhoB-type" evidence="7">
    <location>
        <begin position="136"/>
        <end position="233"/>
    </location>
</feature>
<evidence type="ECO:0000256" key="4">
    <source>
        <dbReference type="ARBA" id="ARBA00023125"/>
    </source>
</evidence>
<keyword evidence="1 6" id="KW-0597">Phosphoprotein</keyword>
<dbReference type="Pfam" id="PF00486">
    <property type="entry name" value="Trans_reg_C"/>
    <property type="match status" value="1"/>
</dbReference>
<comment type="caution">
    <text evidence="10">The sequence shown here is derived from an EMBL/GenBank/DDBJ whole genome shotgun (WGS) entry which is preliminary data.</text>
</comment>
<evidence type="ECO:0000256" key="1">
    <source>
        <dbReference type="ARBA" id="ARBA00022553"/>
    </source>
</evidence>
<evidence type="ECO:0000256" key="3">
    <source>
        <dbReference type="ARBA" id="ARBA00023015"/>
    </source>
</evidence>
<keyword evidence="2" id="KW-0902">Two-component regulatory system</keyword>
<sequence>MSTAMLPESSSLRILLVEDQQNMARNVADYMEQQGHVLDFAVRGDQGLMLATREYYDLVILDLNLPGMDGIEVCRQLRQQSSRHVPVLMLTARDAIEDKITGFTAGADDYLTKPFSLQELEVRCIALSRRHLLQTDDVVVIGPLRIDRKRQSASRNGELLPLHTMGYRILVILAEAYPVVVSRSELTHKLWGDEPTESDALRSHIYQLRNALDKSFPFAMLKTIHGVGFALQDQKDTSL</sequence>
<dbReference type="InterPro" id="IPR001789">
    <property type="entry name" value="Sig_transdc_resp-reg_receiver"/>
</dbReference>
<keyword evidence="4 7" id="KW-0238">DNA-binding</keyword>
<feature type="modified residue" description="4-aspartylphosphate" evidence="6">
    <location>
        <position position="62"/>
    </location>
</feature>
<evidence type="ECO:0000313" key="10">
    <source>
        <dbReference type="EMBL" id="MCW8109015.1"/>
    </source>
</evidence>
<keyword evidence="11" id="KW-1185">Reference proteome</keyword>
<name>A0ABT3P8B3_9ALTE</name>
<organism evidence="10 11">
    <name type="scientific">Alteromonas aquimaris</name>
    <dbReference type="NCBI Taxonomy" id="2998417"/>
    <lineage>
        <taxon>Bacteria</taxon>
        <taxon>Pseudomonadati</taxon>
        <taxon>Pseudomonadota</taxon>
        <taxon>Gammaproteobacteria</taxon>
        <taxon>Alteromonadales</taxon>
        <taxon>Alteromonadaceae</taxon>
        <taxon>Alteromonas/Salinimonas group</taxon>
        <taxon>Alteromonas</taxon>
    </lineage>
</organism>
<dbReference type="RefSeq" id="WP_265617762.1">
    <property type="nucleotide sequence ID" value="NZ_JAPFRD010000011.1"/>
</dbReference>
<keyword evidence="3" id="KW-0805">Transcription regulation</keyword>
<dbReference type="PANTHER" id="PTHR48111">
    <property type="entry name" value="REGULATOR OF RPOS"/>
    <property type="match status" value="1"/>
</dbReference>
<evidence type="ECO:0000256" key="2">
    <source>
        <dbReference type="ARBA" id="ARBA00023012"/>
    </source>
</evidence>
<dbReference type="CDD" id="cd00383">
    <property type="entry name" value="trans_reg_C"/>
    <property type="match status" value="1"/>
</dbReference>
<dbReference type="SUPFAM" id="SSF52172">
    <property type="entry name" value="CheY-like"/>
    <property type="match status" value="1"/>
</dbReference>
<dbReference type="PROSITE" id="PS50110">
    <property type="entry name" value="RESPONSE_REGULATORY"/>
    <property type="match status" value="1"/>
</dbReference>
<protein>
    <submittedName>
        <fullName evidence="10">Response regulator transcription factor</fullName>
    </submittedName>
</protein>
<reference evidence="10" key="1">
    <citation type="submission" date="2022-11" db="EMBL/GenBank/DDBJ databases">
        <title>Alteromonas sp. nov., isolated from sea water of the Qingdao.</title>
        <authorList>
            <person name="Wang Q."/>
        </authorList>
    </citation>
    <scope>NUCLEOTIDE SEQUENCE</scope>
    <source>
        <strain evidence="10">ASW11-7</strain>
    </source>
</reference>
<dbReference type="Gene3D" id="3.40.50.2300">
    <property type="match status" value="1"/>
</dbReference>
<evidence type="ECO:0000256" key="5">
    <source>
        <dbReference type="ARBA" id="ARBA00023163"/>
    </source>
</evidence>
<dbReference type="SMART" id="SM00448">
    <property type="entry name" value="REC"/>
    <property type="match status" value="1"/>
</dbReference>
<dbReference type="Gene3D" id="1.10.10.10">
    <property type="entry name" value="Winged helix-like DNA-binding domain superfamily/Winged helix DNA-binding domain"/>
    <property type="match status" value="1"/>
</dbReference>